<keyword evidence="2" id="KW-1185">Reference proteome</keyword>
<sequence>MGMRLLKKTIEFLKELSNNKEGNMILSSFLWIENINR</sequence>
<evidence type="ECO:0000313" key="1">
    <source>
        <dbReference type="EMBL" id="KYD09527.1"/>
    </source>
</evidence>
<dbReference type="EMBL" id="LQYN01000024">
    <property type="protein sequence ID" value="KYD09527.1"/>
    <property type="molecule type" value="Genomic_DNA"/>
</dbReference>
<organism evidence="1 2">
    <name type="scientific">Heyndrickxia sporothermodurans</name>
    <dbReference type="NCBI Taxonomy" id="46224"/>
    <lineage>
        <taxon>Bacteria</taxon>
        <taxon>Bacillati</taxon>
        <taxon>Bacillota</taxon>
        <taxon>Bacilli</taxon>
        <taxon>Bacillales</taxon>
        <taxon>Bacillaceae</taxon>
        <taxon>Heyndrickxia</taxon>
    </lineage>
</organism>
<gene>
    <name evidence="1" type="ORF">B4102_1925</name>
</gene>
<name>A0A150LB24_9BACI</name>
<evidence type="ECO:0000313" key="2">
    <source>
        <dbReference type="Proteomes" id="UP000075666"/>
    </source>
</evidence>
<protein>
    <submittedName>
        <fullName evidence="1">Uncharacterized protein</fullName>
    </submittedName>
</protein>
<comment type="caution">
    <text evidence="1">The sequence shown here is derived from an EMBL/GenBank/DDBJ whole genome shotgun (WGS) entry which is preliminary data.</text>
</comment>
<dbReference type="Proteomes" id="UP000075666">
    <property type="component" value="Unassembled WGS sequence"/>
</dbReference>
<proteinExistence type="predicted"/>
<dbReference type="AlphaFoldDB" id="A0A150LB24"/>
<reference evidence="1 2" key="1">
    <citation type="submission" date="2016-01" db="EMBL/GenBank/DDBJ databases">
        <title>Genome Sequences of Twelve Sporeforming Bacillus Species Isolated from Foods.</title>
        <authorList>
            <person name="Berendsen E.M."/>
            <person name="Wells-Bennik M.H."/>
            <person name="Krawcyk A.O."/>
            <person name="De Jong A."/>
            <person name="Holsappel S."/>
            <person name="Eijlander R.T."/>
            <person name="Kuipers O.P."/>
        </authorList>
    </citation>
    <scope>NUCLEOTIDE SEQUENCE [LARGE SCALE GENOMIC DNA]</scope>
    <source>
        <strain evidence="1 2">B4102</strain>
    </source>
</reference>
<accession>A0A150LB24</accession>